<evidence type="ECO:0000256" key="7">
    <source>
        <dbReference type="ARBA" id="ARBA00022475"/>
    </source>
</evidence>
<comment type="subcellular location">
    <subcellularLocation>
        <location evidence="3">Cell membrane</location>
        <topology evidence="3">Multi-pass membrane protein</topology>
    </subcellularLocation>
</comment>
<comment type="function">
    <text evidence="2">Catalyzes the decarboxylation of oxaloacetate coupled to Na(+) translocation.</text>
</comment>
<comment type="subunit">
    <text evidence="5">Heterotrimer of an alpha, a beta and a gamma subunit.</text>
</comment>
<keyword evidence="7" id="KW-1003">Cell membrane</keyword>
<protein>
    <recommendedName>
        <fullName evidence="6">oxaloacetate decarboxylase (Na(+) extruding)</fullName>
        <ecNumber evidence="6">7.2.4.2</ecNumber>
    </recommendedName>
</protein>
<organism evidence="14 15">
    <name type="scientific">Vibrio tritonius</name>
    <dbReference type="NCBI Taxonomy" id="1435069"/>
    <lineage>
        <taxon>Bacteria</taxon>
        <taxon>Pseudomonadati</taxon>
        <taxon>Pseudomonadota</taxon>
        <taxon>Gammaproteobacteria</taxon>
        <taxon>Vibrionales</taxon>
        <taxon>Vibrionaceae</taxon>
        <taxon>Vibrio</taxon>
    </lineage>
</organism>
<evidence type="ECO:0000256" key="8">
    <source>
        <dbReference type="ARBA" id="ARBA00022692"/>
    </source>
</evidence>
<dbReference type="PANTHER" id="PTHR35806:SF1">
    <property type="entry name" value="OXALOACETATE DECARBOXYLASE BETA CHAIN 2"/>
    <property type="match status" value="1"/>
</dbReference>
<sequence length="71" mass="7859">SSLLAPELLGAIAVAAYSYMALVPMIQPPIMRALTTDAERKIQMSQLRQVHKLEKICFPLLLLVLIAMLLP</sequence>
<dbReference type="Pfam" id="PF03977">
    <property type="entry name" value="OAD_beta"/>
    <property type="match status" value="1"/>
</dbReference>
<gene>
    <name evidence="14" type="ORF">LDJ79_24235</name>
</gene>
<evidence type="ECO:0000313" key="15">
    <source>
        <dbReference type="Proteomes" id="UP001199044"/>
    </source>
</evidence>
<name>A0ABS7YU59_9VIBR</name>
<evidence type="ECO:0000256" key="6">
    <source>
        <dbReference type="ARBA" id="ARBA00011957"/>
    </source>
</evidence>
<feature type="transmembrane region" description="Helical" evidence="13">
    <location>
        <begin position="12"/>
        <end position="31"/>
    </location>
</feature>
<comment type="caution">
    <text evidence="14">The sequence shown here is derived from an EMBL/GenBank/DDBJ whole genome shotgun (WGS) entry which is preliminary data.</text>
</comment>
<comment type="cofactor">
    <cofactor evidence="1">
        <name>Na(+)</name>
        <dbReference type="ChEBI" id="CHEBI:29101"/>
    </cofactor>
</comment>
<comment type="catalytic activity">
    <reaction evidence="12">
        <text>oxaloacetate + 2 Na(+)(in) + H(+) = pyruvate + 2 Na(+)(out) + CO2</text>
        <dbReference type="Rhea" id="RHEA:57724"/>
        <dbReference type="ChEBI" id="CHEBI:15361"/>
        <dbReference type="ChEBI" id="CHEBI:15378"/>
        <dbReference type="ChEBI" id="CHEBI:16452"/>
        <dbReference type="ChEBI" id="CHEBI:16526"/>
        <dbReference type="ChEBI" id="CHEBI:29101"/>
        <dbReference type="EC" id="7.2.4.2"/>
    </reaction>
</comment>
<evidence type="ECO:0000256" key="13">
    <source>
        <dbReference type="SAM" id="Phobius"/>
    </source>
</evidence>
<evidence type="ECO:0000256" key="2">
    <source>
        <dbReference type="ARBA" id="ARBA00003002"/>
    </source>
</evidence>
<dbReference type="PANTHER" id="PTHR35806">
    <property type="entry name" value="OXALOACETATE DECARBOXYLASE BETA CHAIN 2"/>
    <property type="match status" value="1"/>
</dbReference>
<evidence type="ECO:0000256" key="5">
    <source>
        <dbReference type="ARBA" id="ARBA00011869"/>
    </source>
</evidence>
<evidence type="ECO:0000256" key="11">
    <source>
        <dbReference type="ARBA" id="ARBA00023136"/>
    </source>
</evidence>
<feature type="non-terminal residue" evidence="14">
    <location>
        <position position="71"/>
    </location>
</feature>
<proteinExistence type="inferred from homology"/>
<evidence type="ECO:0000256" key="12">
    <source>
        <dbReference type="ARBA" id="ARBA00048176"/>
    </source>
</evidence>
<accession>A0ABS7YU59</accession>
<evidence type="ECO:0000313" key="14">
    <source>
        <dbReference type="EMBL" id="MCA2019225.1"/>
    </source>
</evidence>
<keyword evidence="8 13" id="KW-0812">Transmembrane</keyword>
<evidence type="ECO:0000256" key="1">
    <source>
        <dbReference type="ARBA" id="ARBA00001959"/>
    </source>
</evidence>
<comment type="similarity">
    <text evidence="4">Belongs to the GcdB/MmdB/OadB family.</text>
</comment>
<reference evidence="15" key="1">
    <citation type="submission" date="2023-07" db="EMBL/GenBank/DDBJ databases">
        <title>Molecular identification of indigenous halophilic bacteria isolated from red sea cost, biodegradation of synthetic dyes and assessment of degraded metabolite toxicity.</title>
        <authorList>
            <person name="Chaieb K."/>
            <person name="Altayb H.N."/>
        </authorList>
    </citation>
    <scope>NUCLEOTIDE SEQUENCE [LARGE SCALE GENOMIC DNA]</scope>
    <source>
        <strain evidence="15">K20</strain>
    </source>
</reference>
<dbReference type="EMBL" id="JAIWIU010000344">
    <property type="protein sequence ID" value="MCA2019225.1"/>
    <property type="molecule type" value="Genomic_DNA"/>
</dbReference>
<keyword evidence="15" id="KW-1185">Reference proteome</keyword>
<dbReference type="RefSeq" id="WP_225252426.1">
    <property type="nucleotide sequence ID" value="NZ_JAIWIU010000344.1"/>
</dbReference>
<keyword evidence="9" id="KW-1278">Translocase</keyword>
<dbReference type="InterPro" id="IPR005661">
    <property type="entry name" value="OadB_MmdB"/>
</dbReference>
<keyword evidence="10 13" id="KW-1133">Transmembrane helix</keyword>
<evidence type="ECO:0000256" key="3">
    <source>
        <dbReference type="ARBA" id="ARBA00004651"/>
    </source>
</evidence>
<evidence type="ECO:0000256" key="10">
    <source>
        <dbReference type="ARBA" id="ARBA00022989"/>
    </source>
</evidence>
<keyword evidence="11 13" id="KW-0472">Membrane</keyword>
<feature type="non-terminal residue" evidence="14">
    <location>
        <position position="1"/>
    </location>
</feature>
<feature type="transmembrane region" description="Helical" evidence="13">
    <location>
        <begin position="52"/>
        <end position="70"/>
    </location>
</feature>
<evidence type="ECO:0000256" key="4">
    <source>
        <dbReference type="ARBA" id="ARBA00010924"/>
    </source>
</evidence>
<evidence type="ECO:0000256" key="9">
    <source>
        <dbReference type="ARBA" id="ARBA00022967"/>
    </source>
</evidence>
<dbReference type="Proteomes" id="UP001199044">
    <property type="component" value="Unassembled WGS sequence"/>
</dbReference>
<dbReference type="EC" id="7.2.4.2" evidence="6"/>